<keyword evidence="5" id="KW-1015">Disulfide bond</keyword>
<reference evidence="9 10" key="1">
    <citation type="submission" date="2023-11" db="EMBL/GenBank/DDBJ databases">
        <authorList>
            <person name="Okamura Y."/>
        </authorList>
    </citation>
    <scope>NUCLEOTIDE SEQUENCE [LARGE SCALE GENOMIC DNA]</scope>
</reference>
<feature type="signal peptide" evidence="7">
    <location>
        <begin position="1"/>
        <end position="31"/>
    </location>
</feature>
<evidence type="ECO:0000256" key="2">
    <source>
        <dbReference type="ARBA" id="ARBA00022692"/>
    </source>
</evidence>
<evidence type="ECO:0000256" key="5">
    <source>
        <dbReference type="ARBA" id="ARBA00023157"/>
    </source>
</evidence>
<dbReference type="InterPro" id="IPR013106">
    <property type="entry name" value="Ig_V-set"/>
</dbReference>
<comment type="caution">
    <text evidence="9">The sequence shown here is derived from an EMBL/GenBank/DDBJ whole genome shotgun (WGS) entry which is preliminary data.</text>
</comment>
<dbReference type="GO" id="GO:0016020">
    <property type="term" value="C:membrane"/>
    <property type="evidence" value="ECO:0007669"/>
    <property type="project" value="UniProtKB-SubCell"/>
</dbReference>
<dbReference type="InterPro" id="IPR036179">
    <property type="entry name" value="Ig-like_dom_sf"/>
</dbReference>
<sequence>MEPFSERRGTPGAGRMQVLMLLVAMTTAGRGFVDTEEFISDLDMPIPTAHVTGVLGKKASLPCDTQPLSADDKVAMVLWFKETDWEPLYSYDVRGRTVYQPKLWSSPTGFGTRAYFRATASPATLLVDSVSTVDSGVYRCRVDFKNSPTRNLRINFTVITPPNRPTIMDARTRDLTRLLEPYDEGDTLELLCEVYGGDPRPSVIWYLENTIIDDSYERRDDGVTTNSLSFPRVGRQHLNSRIICQASNTNLAPPLTKLLILDINLRPLSVQILKKRGPLSADRTYEVECISTGSRPSAQITWWKASKPLKKNIRNFSDANSTTSMVQLVPEAQDHESELTCRTENPRLAASTLEDTWKLDVFYVPVVSLKLGSNLSPSHIREGDDVYFECSARANPPPTKFTWYKQSREITHNSSAGVILSDQSLVLQSVQRSASGDYSCAAQNREGSASSNAVALQVRYPPICISSEDGQVFGALKKETVKLKCEVDSNPPPDNFLWAFNSSGEYRELETSLYKSSSSMSILLYTPSREEEFGIISCIALNTAGRQSEPCTFTLVAAGVPTSLHNCSVVNQSTTALQVECEEGFDGGLLQDFHMEVLELPSMIMQANITSNRSTFVATGLPPRARGSYLLNLYAANAKGRGEVLTLYTVISPDRYTDSISPLSLSPMLVSVLATGALLSAAVCAVLAAAYRRHTATADKRPSNNALYAEDSTESFPKRDNLNTYTASPKIDYNSQFELKLDPDEDPDIIPVNYAKKMEEARCVAESDSLRIYDRGFTHIANNYNISVVNRGVTARSTDIAASRLPNDVRESCI</sequence>
<feature type="domain" description="Ig-like" evidence="8">
    <location>
        <begin position="45"/>
        <end position="157"/>
    </location>
</feature>
<keyword evidence="3 6" id="KW-1133">Transmembrane helix</keyword>
<gene>
    <name evidence="9" type="ORF">LNINA_LOCUS12348</name>
</gene>
<comment type="subcellular location">
    <subcellularLocation>
        <location evidence="1">Membrane</location>
        <topology evidence="1">Single-pass membrane protein</topology>
    </subcellularLocation>
</comment>
<dbReference type="PANTHER" id="PTHR23278">
    <property type="entry name" value="SIDESTEP PROTEIN"/>
    <property type="match status" value="1"/>
</dbReference>
<dbReference type="SMART" id="SM00408">
    <property type="entry name" value="IGc2"/>
    <property type="match status" value="4"/>
</dbReference>
<evidence type="ECO:0000256" key="6">
    <source>
        <dbReference type="SAM" id="Phobius"/>
    </source>
</evidence>
<feature type="domain" description="Ig-like" evidence="8">
    <location>
        <begin position="365"/>
        <end position="455"/>
    </location>
</feature>
<feature type="domain" description="Ig-like" evidence="8">
    <location>
        <begin position="461"/>
        <end position="554"/>
    </location>
</feature>
<dbReference type="EMBL" id="CAVLEF010000218">
    <property type="protein sequence ID" value="CAK1553342.1"/>
    <property type="molecule type" value="Genomic_DNA"/>
</dbReference>
<protein>
    <recommendedName>
        <fullName evidence="8">Ig-like domain-containing protein</fullName>
    </recommendedName>
</protein>
<evidence type="ECO:0000313" key="10">
    <source>
        <dbReference type="Proteomes" id="UP001497472"/>
    </source>
</evidence>
<evidence type="ECO:0000256" key="1">
    <source>
        <dbReference type="ARBA" id="ARBA00004167"/>
    </source>
</evidence>
<dbReference type="SMART" id="SM00409">
    <property type="entry name" value="IG"/>
    <property type="match status" value="3"/>
</dbReference>
<dbReference type="Pfam" id="PF13927">
    <property type="entry name" value="Ig_3"/>
    <property type="match status" value="2"/>
</dbReference>
<feature type="domain" description="Ig-like" evidence="8">
    <location>
        <begin position="267"/>
        <end position="360"/>
    </location>
</feature>
<evidence type="ECO:0000256" key="3">
    <source>
        <dbReference type="ARBA" id="ARBA00022989"/>
    </source>
</evidence>
<organism evidence="9 10">
    <name type="scientific">Leptosia nina</name>
    <dbReference type="NCBI Taxonomy" id="320188"/>
    <lineage>
        <taxon>Eukaryota</taxon>
        <taxon>Metazoa</taxon>
        <taxon>Ecdysozoa</taxon>
        <taxon>Arthropoda</taxon>
        <taxon>Hexapoda</taxon>
        <taxon>Insecta</taxon>
        <taxon>Pterygota</taxon>
        <taxon>Neoptera</taxon>
        <taxon>Endopterygota</taxon>
        <taxon>Lepidoptera</taxon>
        <taxon>Glossata</taxon>
        <taxon>Ditrysia</taxon>
        <taxon>Papilionoidea</taxon>
        <taxon>Pieridae</taxon>
        <taxon>Pierinae</taxon>
        <taxon>Leptosia</taxon>
    </lineage>
</organism>
<feature type="chain" id="PRO_5043841594" description="Ig-like domain-containing protein" evidence="7">
    <location>
        <begin position="32"/>
        <end position="814"/>
    </location>
</feature>
<keyword evidence="7" id="KW-0732">Signal</keyword>
<feature type="transmembrane region" description="Helical" evidence="6">
    <location>
        <begin position="668"/>
        <end position="691"/>
    </location>
</feature>
<dbReference type="PANTHER" id="PTHR23278:SF28">
    <property type="entry name" value="SIDESTEP IV, ISOFORM C"/>
    <property type="match status" value="1"/>
</dbReference>
<evidence type="ECO:0000259" key="8">
    <source>
        <dbReference type="PROSITE" id="PS50835"/>
    </source>
</evidence>
<dbReference type="Pfam" id="PF07686">
    <property type="entry name" value="V-set"/>
    <property type="match status" value="1"/>
</dbReference>
<dbReference type="Proteomes" id="UP001497472">
    <property type="component" value="Unassembled WGS sequence"/>
</dbReference>
<dbReference type="InterPro" id="IPR013783">
    <property type="entry name" value="Ig-like_fold"/>
</dbReference>
<dbReference type="Gene3D" id="2.60.40.10">
    <property type="entry name" value="Immunoglobulins"/>
    <property type="match status" value="5"/>
</dbReference>
<dbReference type="Pfam" id="PF08205">
    <property type="entry name" value="C2-set_2"/>
    <property type="match status" value="1"/>
</dbReference>
<dbReference type="InterPro" id="IPR013162">
    <property type="entry name" value="CD80_C2-set"/>
</dbReference>
<feature type="domain" description="Ig-like" evidence="8">
    <location>
        <begin position="165"/>
        <end position="256"/>
    </location>
</feature>
<dbReference type="InterPro" id="IPR007110">
    <property type="entry name" value="Ig-like_dom"/>
</dbReference>
<dbReference type="SUPFAM" id="SSF48726">
    <property type="entry name" value="Immunoglobulin"/>
    <property type="match status" value="5"/>
</dbReference>
<keyword evidence="2 6" id="KW-0812">Transmembrane</keyword>
<dbReference type="AlphaFoldDB" id="A0AAV1JUZ2"/>
<keyword evidence="4 6" id="KW-0472">Membrane</keyword>
<evidence type="ECO:0000313" key="9">
    <source>
        <dbReference type="EMBL" id="CAK1553342.1"/>
    </source>
</evidence>
<evidence type="ECO:0000256" key="4">
    <source>
        <dbReference type="ARBA" id="ARBA00023136"/>
    </source>
</evidence>
<dbReference type="InterPro" id="IPR003599">
    <property type="entry name" value="Ig_sub"/>
</dbReference>
<accession>A0AAV1JUZ2</accession>
<proteinExistence type="predicted"/>
<dbReference type="PROSITE" id="PS50835">
    <property type="entry name" value="IG_LIKE"/>
    <property type="match status" value="5"/>
</dbReference>
<dbReference type="InterPro" id="IPR003598">
    <property type="entry name" value="Ig_sub2"/>
</dbReference>
<keyword evidence="10" id="KW-1185">Reference proteome</keyword>
<name>A0AAV1JUZ2_9NEOP</name>
<evidence type="ECO:0000256" key="7">
    <source>
        <dbReference type="SAM" id="SignalP"/>
    </source>
</evidence>